<proteinExistence type="predicted"/>
<dbReference type="InterPro" id="IPR006059">
    <property type="entry name" value="SBP"/>
</dbReference>
<feature type="compositionally biased region" description="Low complexity" evidence="1">
    <location>
        <begin position="69"/>
        <end position="89"/>
    </location>
</feature>
<dbReference type="Proteomes" id="UP000275749">
    <property type="component" value="Unassembled WGS sequence"/>
</dbReference>
<dbReference type="SUPFAM" id="SSF53850">
    <property type="entry name" value="Periplasmic binding protein-like II"/>
    <property type="match status" value="1"/>
</dbReference>
<evidence type="ECO:0000313" key="3">
    <source>
        <dbReference type="Proteomes" id="UP000275749"/>
    </source>
</evidence>
<dbReference type="Pfam" id="PF01547">
    <property type="entry name" value="SBP_bac_1"/>
    <property type="match status" value="1"/>
</dbReference>
<accession>A0A3N1ZUC2</accession>
<organism evidence="2 3">
    <name type="scientific">Luteococcus japonicus</name>
    <dbReference type="NCBI Taxonomy" id="33984"/>
    <lineage>
        <taxon>Bacteria</taxon>
        <taxon>Bacillati</taxon>
        <taxon>Actinomycetota</taxon>
        <taxon>Actinomycetes</taxon>
        <taxon>Propionibacteriales</taxon>
        <taxon>Propionibacteriaceae</taxon>
        <taxon>Luteococcus</taxon>
    </lineage>
</organism>
<dbReference type="AlphaFoldDB" id="A0A3N1ZUC2"/>
<feature type="region of interest" description="Disordered" evidence="1">
    <location>
        <begin position="58"/>
        <end position="89"/>
    </location>
</feature>
<reference evidence="2 3" key="1">
    <citation type="submission" date="2018-11" db="EMBL/GenBank/DDBJ databases">
        <title>Sequencing the genomes of 1000 actinobacteria strains.</title>
        <authorList>
            <person name="Klenk H.-P."/>
        </authorList>
    </citation>
    <scope>NUCLEOTIDE SEQUENCE [LARGE SCALE GENOMIC DNA]</scope>
    <source>
        <strain evidence="2 3">DSM 10546</strain>
    </source>
</reference>
<comment type="caution">
    <text evidence="2">The sequence shown here is derived from an EMBL/GenBank/DDBJ whole genome shotgun (WGS) entry which is preliminary data.</text>
</comment>
<dbReference type="EMBL" id="RKHG01000001">
    <property type="protein sequence ID" value="ROR54465.1"/>
    <property type="molecule type" value="Genomic_DNA"/>
</dbReference>
<dbReference type="Gene3D" id="3.40.190.10">
    <property type="entry name" value="Periplasmic binding protein-like II"/>
    <property type="match status" value="1"/>
</dbReference>
<name>A0A3N1ZUC2_9ACTN</name>
<evidence type="ECO:0000313" key="2">
    <source>
        <dbReference type="EMBL" id="ROR54465.1"/>
    </source>
</evidence>
<protein>
    <submittedName>
        <fullName evidence="2">Carbohydrate ABC transporter substrate-binding protein (CUT1 family)</fullName>
    </submittedName>
</protein>
<sequence length="494" mass="52362">MLYPTSVRWLPGPPGPRGDLPACHHAVVDDGPTMSATKITRRALFGALGACSLAACHAPGQDPSPSPSPGGSTPAPSASGSPAEVPGGASLELWADDSRYPSDWTAALSRLAAQQAPPLQVQVNTTNQLAASLLERFAAGDPPAVVANGGSDQLGVGLLAEQLADLSPILTSTTPDGAMLGRVLRPGTTDAGMVGGVLRQLPYLFTVHGLWYSSSLFEQHHWSAPSTWPELLALGEKAAREEIHLFCWGRETATAYLRMCLASAVKQGGDEVRRALDQLEPKAWSQPEVQSSLKAMHEAVRAGHVKPGGSQRSWASALPAWTQDRSVLMVSSGSWLTAQAAPAPDFGLSLVPDPSVDATPALGHSALHAMPEENYLVARQSDDPAAGRALVLDAFDRSAALRFAQTNQVIPTRTDALPPAPGPVLTRQLALVKAAGKAVFGWRFIDHHGTNHDHQALWNAFLEGRMDVATLTRESQRISDLVASDPQQSRYPVR</sequence>
<evidence type="ECO:0000256" key="1">
    <source>
        <dbReference type="SAM" id="MobiDB-lite"/>
    </source>
</evidence>
<gene>
    <name evidence="2" type="ORF">EDD41_1674</name>
</gene>